<dbReference type="FunFam" id="2.40.330.10:FF:000001">
    <property type="entry name" value="Auxin response factor"/>
    <property type="match status" value="1"/>
</dbReference>
<dbReference type="FunFam" id="3.10.20.90:FF:000047">
    <property type="entry name" value="Auxin response factor"/>
    <property type="match status" value="1"/>
</dbReference>
<evidence type="ECO:0000256" key="3">
    <source>
        <dbReference type="ARBA" id="ARBA00011726"/>
    </source>
</evidence>
<dbReference type="Gene3D" id="2.30.30.1040">
    <property type="match status" value="1"/>
</dbReference>
<comment type="function">
    <text evidence="9">Auxin response factors (ARFs) are transcriptional factors that bind specifically to the DNA sequence 5'-TGTCTC-3' found in the auxin-responsive promoter elements (AuxREs).</text>
</comment>
<evidence type="ECO:0000256" key="8">
    <source>
        <dbReference type="ARBA" id="ARBA00023294"/>
    </source>
</evidence>
<reference evidence="13 14" key="1">
    <citation type="journal article" date="2017" name="Plant Biotechnol. J.">
        <title>A comprehensive draft genome sequence for lupin (Lupinus angustifolius), an emerging health food: insights into plant-microbe interactions and legume evolution.</title>
        <authorList>
            <person name="Hane J.K."/>
            <person name="Ming Y."/>
            <person name="Kamphuis L.G."/>
            <person name="Nelson M.N."/>
            <person name="Garg G."/>
            <person name="Atkins C.A."/>
            <person name="Bayer P.E."/>
            <person name="Bravo A."/>
            <person name="Bringans S."/>
            <person name="Cannon S."/>
            <person name="Edwards D."/>
            <person name="Foley R."/>
            <person name="Gao L.L."/>
            <person name="Harrison M.J."/>
            <person name="Huang W."/>
            <person name="Hurgobin B."/>
            <person name="Li S."/>
            <person name="Liu C.W."/>
            <person name="McGrath A."/>
            <person name="Morahan G."/>
            <person name="Murray J."/>
            <person name="Weller J."/>
            <person name="Jian J."/>
            <person name="Singh K.B."/>
        </authorList>
    </citation>
    <scope>NUCLEOTIDE SEQUENCE [LARGE SCALE GENOMIC DNA]</scope>
    <source>
        <strain evidence="14">cv. Tanjil</strain>
        <tissue evidence="13">Whole plant</tissue>
    </source>
</reference>
<proteinExistence type="inferred from homology"/>
<feature type="compositionally biased region" description="Low complexity" evidence="10">
    <location>
        <begin position="693"/>
        <end position="706"/>
    </location>
</feature>
<feature type="region of interest" description="Disordered" evidence="10">
    <location>
        <begin position="693"/>
        <end position="729"/>
    </location>
</feature>
<dbReference type="Gramene" id="OIW07488">
    <property type="protein sequence ID" value="OIW07488"/>
    <property type="gene ID" value="TanjilG_14434"/>
</dbReference>
<dbReference type="SMART" id="SM01019">
    <property type="entry name" value="B3"/>
    <property type="match status" value="1"/>
</dbReference>
<feature type="domain" description="PB1" evidence="12">
    <location>
        <begin position="573"/>
        <end position="660"/>
    </location>
</feature>
<dbReference type="EMBL" id="CM007367">
    <property type="protein sequence ID" value="OIW07488.1"/>
    <property type="molecule type" value="Genomic_DNA"/>
</dbReference>
<keyword evidence="6 9" id="KW-0804">Transcription</keyword>
<accession>A0A1J7H3M8</accession>
<dbReference type="Gene3D" id="2.40.330.10">
    <property type="entry name" value="DNA-binding pseudobarrel domain"/>
    <property type="match status" value="1"/>
</dbReference>
<evidence type="ECO:0000259" key="11">
    <source>
        <dbReference type="PROSITE" id="PS50863"/>
    </source>
</evidence>
<keyword evidence="7 9" id="KW-0539">Nucleus</keyword>
<dbReference type="AlphaFoldDB" id="A0A1J7H3M8"/>
<dbReference type="PANTHER" id="PTHR31384:SF1">
    <property type="entry name" value="AUXIN RESPONSE FACTOR 9"/>
    <property type="match status" value="1"/>
</dbReference>
<evidence type="ECO:0000313" key="14">
    <source>
        <dbReference type="Proteomes" id="UP000188354"/>
    </source>
</evidence>
<dbReference type="InterPro" id="IPR033389">
    <property type="entry name" value="AUX/IAA_dom"/>
</dbReference>
<feature type="domain" description="TF-B3" evidence="11">
    <location>
        <begin position="120"/>
        <end position="222"/>
    </location>
</feature>
<evidence type="ECO:0000256" key="6">
    <source>
        <dbReference type="ARBA" id="ARBA00023163"/>
    </source>
</evidence>
<dbReference type="GO" id="GO:0003677">
    <property type="term" value="F:DNA binding"/>
    <property type="evidence" value="ECO:0007669"/>
    <property type="project" value="UniProtKB-KW"/>
</dbReference>
<evidence type="ECO:0000256" key="7">
    <source>
        <dbReference type="ARBA" id="ARBA00023242"/>
    </source>
</evidence>
<sequence length="940" mass="105667">MMLNETSVCDDDDMLYEQLWKTCAGPHVDVPHVGQRVFYFPQGHMEQLEASTNQELNQRIPLFKLQTKILCRVINVRLLAEPETDEVYAQITLVPESNQAEPTSPDPCPAEHPRPTVHSFSKVLTASDTSTHGGFSVLRKHATECLPALDMSQSTPTQELVARDLHGYEWRFKHIFRGQPRRHLLTTGWSTFVTSKRLVAGDTFVFLRADNGELRVGVRRLAPQQNSMPSSVISSQSMHLGVLATASHAVATQTLFLVYYKPRTSQFIISVNKYLEAVNHKFDVGLRFKMRFEGDDSPESDKRFSGTIVGVEDISPHWINSKWRSLKVQWDEPASVPRPDRISPWEIDPLLASVPTPSLQPAVVKNKRPRPPSEIPDFDTTTAASAFWDAGMTPSDLTQLNVTAESKRSDSNHMWHHKQIDNCKNSCNAISRNHAQGSWLSSPHSSVPSHLFQDPTDDSKSVSAWPNSKTHSEKLNNENLLDQVDKENKVEVATSCRLFGIDLIDHTRNSPAIEKACVHSENISEITNEGCIRTLSKTDADHNYDLSKASKERKQEQMQASPKETQSKQICSRSCTKVQMQGIAVGRAVDLTMLDGYDQLIDELEKMFDIKGQLQLRNKWEIVFTDAFASTSCHTTTAASAFWDAGMTPSDLTQLNVTAESKRSDSNHMWHHKQIDNCKNSCNAISRNHAQGSWLSSPHSSVPSHLFQDPTDDSKSVSAWPNSKTHSEKLNNENLLDQVDKENKVEVATSCRLFGIDLIDHTRNSPAIEKACVHSENISEITNEGCIRTLSKTDADHNYDLSKASKERKQEQMQASPKETQSKQICSRSCTKVQMQGIAVGRAVDLTMLDGYDQLIDELEKMFDIKGQLQLRNKWEIVFTDDEGDMMLVGDDPWPEFCNMVRRIFICCSQDVKKMSSGNKLPLTSSIEDEIVLSSDTAEN</sequence>
<dbReference type="InterPro" id="IPR015300">
    <property type="entry name" value="DNA-bd_pseudobarrel_sf"/>
</dbReference>
<gene>
    <name evidence="13" type="ORF">TanjilG_14434</name>
</gene>
<dbReference type="InterPro" id="IPR003340">
    <property type="entry name" value="B3_DNA-bd"/>
</dbReference>
<dbReference type="GO" id="GO:0009734">
    <property type="term" value="P:auxin-activated signaling pathway"/>
    <property type="evidence" value="ECO:0007669"/>
    <property type="project" value="UniProtKB-KW"/>
</dbReference>
<evidence type="ECO:0000256" key="9">
    <source>
        <dbReference type="RuleBase" id="RU004561"/>
    </source>
</evidence>
<dbReference type="Pfam" id="PF02362">
    <property type="entry name" value="B3"/>
    <property type="match status" value="1"/>
</dbReference>
<feature type="region of interest" description="Disordered" evidence="10">
    <location>
        <begin position="436"/>
        <end position="474"/>
    </location>
</feature>
<dbReference type="InterPro" id="IPR053793">
    <property type="entry name" value="PB1-like"/>
</dbReference>
<name>A0A1J7H3M8_LUPAN</name>
<dbReference type="PANTHER" id="PTHR31384">
    <property type="entry name" value="AUXIN RESPONSE FACTOR 4-RELATED"/>
    <property type="match status" value="1"/>
</dbReference>
<dbReference type="SUPFAM" id="SSF54277">
    <property type="entry name" value="CAD &amp; PB1 domains"/>
    <property type="match status" value="1"/>
</dbReference>
<keyword evidence="14" id="KW-1185">Reference proteome</keyword>
<dbReference type="GO" id="GO:0005634">
    <property type="term" value="C:nucleus"/>
    <property type="evidence" value="ECO:0007669"/>
    <property type="project" value="UniProtKB-SubCell"/>
</dbReference>
<dbReference type="Pfam" id="PF06507">
    <property type="entry name" value="ARF_AD"/>
    <property type="match status" value="1"/>
</dbReference>
<evidence type="ECO:0000256" key="4">
    <source>
        <dbReference type="ARBA" id="ARBA00023015"/>
    </source>
</evidence>
<dbReference type="Proteomes" id="UP000188354">
    <property type="component" value="Chromosome LG07"/>
</dbReference>
<comment type="subcellular location">
    <subcellularLocation>
        <location evidence="1 9">Nucleus</location>
    </subcellularLocation>
</comment>
<evidence type="ECO:0000259" key="12">
    <source>
        <dbReference type="PROSITE" id="PS51745"/>
    </source>
</evidence>
<dbReference type="SUPFAM" id="SSF101936">
    <property type="entry name" value="DNA-binding pseudobarrel domain"/>
    <property type="match status" value="1"/>
</dbReference>
<dbReference type="FunFam" id="2.30.30.1040:FF:000001">
    <property type="entry name" value="Auxin response factor"/>
    <property type="match status" value="1"/>
</dbReference>
<dbReference type="OMA" id="ITNEGCI"/>
<dbReference type="STRING" id="3871.A0A1J7H3M8"/>
<organism evidence="13 14">
    <name type="scientific">Lupinus angustifolius</name>
    <name type="common">Narrow-leaved blue lupine</name>
    <dbReference type="NCBI Taxonomy" id="3871"/>
    <lineage>
        <taxon>Eukaryota</taxon>
        <taxon>Viridiplantae</taxon>
        <taxon>Streptophyta</taxon>
        <taxon>Embryophyta</taxon>
        <taxon>Tracheophyta</taxon>
        <taxon>Spermatophyta</taxon>
        <taxon>Magnoliopsida</taxon>
        <taxon>eudicotyledons</taxon>
        <taxon>Gunneridae</taxon>
        <taxon>Pentapetalae</taxon>
        <taxon>rosids</taxon>
        <taxon>fabids</taxon>
        <taxon>Fabales</taxon>
        <taxon>Fabaceae</taxon>
        <taxon>Papilionoideae</taxon>
        <taxon>50 kb inversion clade</taxon>
        <taxon>genistoids sensu lato</taxon>
        <taxon>core genistoids</taxon>
        <taxon>Genisteae</taxon>
        <taxon>Lupinus</taxon>
    </lineage>
</organism>
<dbReference type="GO" id="GO:0006355">
    <property type="term" value="P:regulation of DNA-templated transcription"/>
    <property type="evidence" value="ECO:0007669"/>
    <property type="project" value="InterPro"/>
</dbReference>
<comment type="subunit">
    <text evidence="3 9">Homodimers and heterodimers.</text>
</comment>
<evidence type="ECO:0000256" key="2">
    <source>
        <dbReference type="ARBA" id="ARBA00007853"/>
    </source>
</evidence>
<dbReference type="Gene3D" id="3.10.20.90">
    <property type="entry name" value="Phosphatidylinositol 3-kinase Catalytic Subunit, Chain A, domain 1"/>
    <property type="match status" value="2"/>
</dbReference>
<keyword evidence="5 9" id="KW-0238">DNA-binding</keyword>
<dbReference type="CDD" id="cd10017">
    <property type="entry name" value="B3_DNA"/>
    <property type="match status" value="1"/>
</dbReference>
<protein>
    <recommendedName>
        <fullName evidence="9">Auxin response factor</fullName>
    </recommendedName>
</protein>
<feature type="compositionally biased region" description="Low complexity" evidence="10">
    <location>
        <begin position="438"/>
        <end position="451"/>
    </location>
</feature>
<comment type="similarity">
    <text evidence="2 9">Belongs to the ARF family.</text>
</comment>
<evidence type="ECO:0000313" key="13">
    <source>
        <dbReference type="EMBL" id="OIW07488.1"/>
    </source>
</evidence>
<dbReference type="Pfam" id="PF02309">
    <property type="entry name" value="AUX_IAA"/>
    <property type="match status" value="2"/>
</dbReference>
<keyword evidence="8 9" id="KW-0927">Auxin signaling pathway</keyword>
<feature type="domain" description="PB1" evidence="12">
    <location>
        <begin position="828"/>
        <end position="920"/>
    </location>
</feature>
<keyword evidence="4 9" id="KW-0805">Transcription regulation</keyword>
<dbReference type="PROSITE" id="PS51745">
    <property type="entry name" value="PB1"/>
    <property type="match status" value="2"/>
</dbReference>
<dbReference type="InterPro" id="IPR044835">
    <property type="entry name" value="ARF_plant"/>
</dbReference>
<evidence type="ECO:0000256" key="5">
    <source>
        <dbReference type="ARBA" id="ARBA00023125"/>
    </source>
</evidence>
<evidence type="ECO:0000256" key="10">
    <source>
        <dbReference type="SAM" id="MobiDB-lite"/>
    </source>
</evidence>
<evidence type="ECO:0000256" key="1">
    <source>
        <dbReference type="ARBA" id="ARBA00004123"/>
    </source>
</evidence>
<dbReference type="InterPro" id="IPR010525">
    <property type="entry name" value="ARF_dom"/>
</dbReference>
<dbReference type="PROSITE" id="PS50863">
    <property type="entry name" value="B3"/>
    <property type="match status" value="1"/>
</dbReference>